<accession>A0A4R0R5F8</accession>
<dbReference type="OrthoDB" id="2269034at2759"/>
<gene>
    <name evidence="1" type="ORF">EIP91_008537</name>
</gene>
<dbReference type="InterPro" id="IPR032675">
    <property type="entry name" value="LRR_dom_sf"/>
</dbReference>
<evidence type="ECO:0000313" key="1">
    <source>
        <dbReference type="EMBL" id="TCD61383.1"/>
    </source>
</evidence>
<dbReference type="EMBL" id="RWJN01000473">
    <property type="protein sequence ID" value="TCD61383.1"/>
    <property type="molecule type" value="Genomic_DNA"/>
</dbReference>
<dbReference type="AlphaFoldDB" id="A0A4R0R5F8"/>
<dbReference type="SUPFAM" id="SSF52047">
    <property type="entry name" value="RNI-like"/>
    <property type="match status" value="1"/>
</dbReference>
<protein>
    <recommendedName>
        <fullName evidence="3">F-box domain-containing protein</fullName>
    </recommendedName>
</protein>
<dbReference type="Proteomes" id="UP000292702">
    <property type="component" value="Unassembled WGS sequence"/>
</dbReference>
<name>A0A4R0R5F8_9APHY</name>
<evidence type="ECO:0000313" key="2">
    <source>
        <dbReference type="Proteomes" id="UP000292702"/>
    </source>
</evidence>
<comment type="caution">
    <text evidence="1">The sequence shown here is derived from an EMBL/GenBank/DDBJ whole genome shotgun (WGS) entry which is preliminary data.</text>
</comment>
<reference evidence="1 2" key="1">
    <citation type="submission" date="2018-11" db="EMBL/GenBank/DDBJ databases">
        <title>Genome assembly of Steccherinum ochraceum LE-BIN_3174, the white-rot fungus of the Steccherinaceae family (The Residual Polyporoid clade, Polyporales, Basidiomycota).</title>
        <authorList>
            <person name="Fedorova T.V."/>
            <person name="Glazunova O.A."/>
            <person name="Landesman E.O."/>
            <person name="Moiseenko K.V."/>
            <person name="Psurtseva N.V."/>
            <person name="Savinova O.S."/>
            <person name="Shakhova N.V."/>
            <person name="Tyazhelova T.V."/>
            <person name="Vasina D.V."/>
        </authorList>
    </citation>
    <scope>NUCLEOTIDE SEQUENCE [LARGE SCALE GENOMIC DNA]</scope>
    <source>
        <strain evidence="1 2">LE-BIN_3174</strain>
    </source>
</reference>
<sequence length="406" mass="45708">MSSPPRIPVNALDVEKYVFLERDMILIFWLYLSHRRLEKQLITASPTRLHGTSLPLMQRRLRTMEVEASCGYVVGWLMANLPGQADSLAQLVVRCHDLDRVNAMGHIDANIVARPMVSAPWNSGFTAPNLHKVTTFAHPGLPVTLASYNNVRSLTINFPNELVFVDPSHLLCVLALFPDLTHLHIDGAGAPAYDLQLPLILAPHRSFSLRSLEQLTLRGIYRELLIHFITHARFPVLVRLELSHLPHFHALPRVFAYLDQSAVAPRLQTLCLRQLGPGVFLAVLPHLTFCRHLLLREASALDSTQMGMLNAPHGLTGTWFCPKLAVLEVAEAPLVTVETWRSVVRGRNELPANREHVKPLQVLTVFHESRLRAMDVAYFSAQVPVFNWTIPRREQESRLSATLVAQ</sequence>
<dbReference type="Gene3D" id="3.80.10.10">
    <property type="entry name" value="Ribonuclease Inhibitor"/>
    <property type="match status" value="1"/>
</dbReference>
<keyword evidence="2" id="KW-1185">Reference proteome</keyword>
<organism evidence="1 2">
    <name type="scientific">Steccherinum ochraceum</name>
    <dbReference type="NCBI Taxonomy" id="92696"/>
    <lineage>
        <taxon>Eukaryota</taxon>
        <taxon>Fungi</taxon>
        <taxon>Dikarya</taxon>
        <taxon>Basidiomycota</taxon>
        <taxon>Agaricomycotina</taxon>
        <taxon>Agaricomycetes</taxon>
        <taxon>Polyporales</taxon>
        <taxon>Steccherinaceae</taxon>
        <taxon>Steccherinum</taxon>
    </lineage>
</organism>
<evidence type="ECO:0008006" key="3">
    <source>
        <dbReference type="Google" id="ProtNLM"/>
    </source>
</evidence>
<proteinExistence type="predicted"/>